<organism evidence="1 2">
    <name type="scientific">Naganishia friedmannii</name>
    <dbReference type="NCBI Taxonomy" id="89922"/>
    <lineage>
        <taxon>Eukaryota</taxon>
        <taxon>Fungi</taxon>
        <taxon>Dikarya</taxon>
        <taxon>Basidiomycota</taxon>
        <taxon>Agaricomycotina</taxon>
        <taxon>Tremellomycetes</taxon>
        <taxon>Filobasidiales</taxon>
        <taxon>Filobasidiaceae</taxon>
        <taxon>Naganishia</taxon>
    </lineage>
</organism>
<keyword evidence="2" id="KW-1185">Reference proteome</keyword>
<reference evidence="1" key="1">
    <citation type="submission" date="2023-04" db="EMBL/GenBank/DDBJ databases">
        <title>Draft Genome sequencing of Naganishia species isolated from polar environments using Oxford Nanopore Technology.</title>
        <authorList>
            <person name="Leo P."/>
            <person name="Venkateswaran K."/>
        </authorList>
    </citation>
    <scope>NUCLEOTIDE SEQUENCE</scope>
    <source>
        <strain evidence="1">MNA-CCFEE 5423</strain>
    </source>
</reference>
<evidence type="ECO:0000313" key="2">
    <source>
        <dbReference type="Proteomes" id="UP001227268"/>
    </source>
</evidence>
<evidence type="ECO:0000313" key="1">
    <source>
        <dbReference type="EMBL" id="KAJ9099889.1"/>
    </source>
</evidence>
<proteinExistence type="predicted"/>
<sequence length="521" mass="58109">MSIPPEAQEAPYDSWIKHFEQEKIRFAQINSRRGGTISPQPFRPREIVPPTDALGRLATDHPEILNLVAESLIARGALASLAALNTASYPLYAASLPLLWRTFVWDAYGKGKTKTDEYWKRFVGSEGAEHIRTGTLKAYVAEFDDLRAHFVKHNERKVVVHLLPAYEPVGFGAGGDQDLITVRHALVHLSPPPGDKRPKKKTGSPCNATSVGYAFYIIHPSPSQPTSPLPTWIDGYAARRPLPVLPVTLDAVLLAPSSKAFTEEDKPRLSHITFEFLASMDHEPRVEGVEWNGYIGAFTTQRILEEEKCRSYVEYHWQDGVESMIICAQAAADALAPFSQSKTFNWIELQFSSHTNFPHDNTAIHTILEALQVPYLLHAPRRLHPPDHNMGDVVIQDMSRDLLAALKRVVPGRRVVAAGCLQTESKGERSGGKGQGEEAQVDGAAAAEGVKPELFDQGKEMDGGKGEENDKEDVVEEETRNVVEYFIKRYAAGEGWKLNTQQTFHDSHDPERVVFYKEFPM</sequence>
<comment type="caution">
    <text evidence="1">The sequence shown here is derived from an EMBL/GenBank/DDBJ whole genome shotgun (WGS) entry which is preliminary data.</text>
</comment>
<gene>
    <name evidence="1" type="ORF">QFC21_003894</name>
</gene>
<accession>A0ACC2VL70</accession>
<protein>
    <submittedName>
        <fullName evidence="1">Uncharacterized protein</fullName>
    </submittedName>
</protein>
<dbReference type="Proteomes" id="UP001227268">
    <property type="component" value="Unassembled WGS sequence"/>
</dbReference>
<name>A0ACC2VL70_9TREE</name>
<dbReference type="EMBL" id="JASBWT010000012">
    <property type="protein sequence ID" value="KAJ9099889.1"/>
    <property type="molecule type" value="Genomic_DNA"/>
</dbReference>